<evidence type="ECO:0000256" key="1">
    <source>
        <dbReference type="ARBA" id="ARBA00001947"/>
    </source>
</evidence>
<keyword evidence="4" id="KW-0479">Metal-binding</keyword>
<dbReference type="Pfam" id="PF01431">
    <property type="entry name" value="Peptidase_M13"/>
    <property type="match status" value="1"/>
</dbReference>
<keyword evidence="5 12" id="KW-0378">Hydrolase</keyword>
<keyword evidence="9" id="KW-0732">Signal</keyword>
<proteinExistence type="inferred from homology"/>
<evidence type="ECO:0000313" key="12">
    <source>
        <dbReference type="EMBL" id="MEK8051005.1"/>
    </source>
</evidence>
<comment type="caution">
    <text evidence="12">The sequence shown here is derived from an EMBL/GenBank/DDBJ whole genome shotgun (WGS) entry which is preliminary data.</text>
</comment>
<accession>A0ABU9CIM0</accession>
<keyword evidence="7" id="KW-0482">Metalloprotease</keyword>
<evidence type="ECO:0000259" key="10">
    <source>
        <dbReference type="Pfam" id="PF01431"/>
    </source>
</evidence>
<evidence type="ECO:0000256" key="3">
    <source>
        <dbReference type="ARBA" id="ARBA00022670"/>
    </source>
</evidence>
<sequence length="703" mass="76822">MRVHHSILVLASALSAQAFAGATGTPGPAGPASGSSAVIERPTQAASALPDGPLGYSPQHMDRGASPRQDFYRYAAGHWLDRLTIPAAESEVSGFSLLRASLDQRLLALVQAASQQGGPKGSPQQLVGDHFRAAMDVQRLDALGLQPIQADLDEAGRARSPAELARLSVRLQMGNQVSPLLNLLAMTDLKDSTRTRLVLYPGGPQLEQSQYTEPASQRIRDLYVDYISRAHRQLGDTPEAAAAKARLILAIETELMAPRLKPLESRDPARIYNLATPDEAQAMIPAIDLKALLAEAGIAAPAQVQIIDVAAPQGLNRLLQTRPADELRTFLRWSVLSASADQLGQPWRGLSQDFQRQRDGLAASLPRDRETVQAISVQLFSPLSQLYVQAHFSDAMRQDIATMVGHIKQEFAIRLRSNPWLDGPTRAAALNKLARVDIQVGYPRQWIDNSSLDIRADDFVGNNRRIAAFNFRRELAKVGVPVVAERFADARYTSPIAVNAGYNPSMNSIDITAAIAQPPFYQPGGDIAVNYCTMGAVIGHELTHGFDSNGRQYDATGNVRDWWTPRAAADFAQRTDALARQVSRVELLPGLKQDGTLTLGENTADLGGITLAHAALQRALKGRTLPKVDGMTADQRCFVAWSQLWIYKAREERIRLLAATDYHAIGFVRATQPLLNLDAFHQAFGTRPGDAMWRAPAQRVRIW</sequence>
<evidence type="ECO:0000256" key="7">
    <source>
        <dbReference type="ARBA" id="ARBA00023049"/>
    </source>
</evidence>
<dbReference type="EMBL" id="JBBUTH010000007">
    <property type="protein sequence ID" value="MEK8051005.1"/>
    <property type="molecule type" value="Genomic_DNA"/>
</dbReference>
<dbReference type="SUPFAM" id="SSF55486">
    <property type="entry name" value="Metalloproteases ('zincins'), catalytic domain"/>
    <property type="match status" value="1"/>
</dbReference>
<keyword evidence="3" id="KW-0645">Protease</keyword>
<dbReference type="InterPro" id="IPR008753">
    <property type="entry name" value="Peptidase_M13_N"/>
</dbReference>
<evidence type="ECO:0000256" key="9">
    <source>
        <dbReference type="SAM" id="SignalP"/>
    </source>
</evidence>
<keyword evidence="13" id="KW-1185">Reference proteome</keyword>
<feature type="region of interest" description="Disordered" evidence="8">
    <location>
        <begin position="23"/>
        <end position="63"/>
    </location>
</feature>
<evidence type="ECO:0000256" key="4">
    <source>
        <dbReference type="ARBA" id="ARBA00022723"/>
    </source>
</evidence>
<dbReference type="InterPro" id="IPR042089">
    <property type="entry name" value="Peptidase_M13_dom_2"/>
</dbReference>
<dbReference type="EC" id="3.4.24.-" evidence="12"/>
<comment type="cofactor">
    <cofactor evidence="1">
        <name>Zn(2+)</name>
        <dbReference type="ChEBI" id="CHEBI:29105"/>
    </cofactor>
</comment>
<organism evidence="12 13">
    <name type="scientific">Pseudaquabacterium inlustre</name>
    <dbReference type="NCBI Taxonomy" id="2984192"/>
    <lineage>
        <taxon>Bacteria</taxon>
        <taxon>Pseudomonadati</taxon>
        <taxon>Pseudomonadota</taxon>
        <taxon>Betaproteobacteria</taxon>
        <taxon>Burkholderiales</taxon>
        <taxon>Sphaerotilaceae</taxon>
        <taxon>Pseudaquabacterium</taxon>
    </lineage>
</organism>
<dbReference type="PANTHER" id="PTHR11733">
    <property type="entry name" value="ZINC METALLOPROTEASE FAMILY M13 NEPRILYSIN-RELATED"/>
    <property type="match status" value="1"/>
</dbReference>
<evidence type="ECO:0000256" key="5">
    <source>
        <dbReference type="ARBA" id="ARBA00022801"/>
    </source>
</evidence>
<protein>
    <submittedName>
        <fullName evidence="12">M13 family metallopeptidase</fullName>
        <ecNumber evidence="12">3.4.24.-</ecNumber>
    </submittedName>
</protein>
<dbReference type="InterPro" id="IPR018497">
    <property type="entry name" value="Peptidase_M13_C"/>
</dbReference>
<feature type="chain" id="PRO_5045452701" evidence="9">
    <location>
        <begin position="21"/>
        <end position="703"/>
    </location>
</feature>
<keyword evidence="6" id="KW-0862">Zinc</keyword>
<evidence type="ECO:0000256" key="6">
    <source>
        <dbReference type="ARBA" id="ARBA00022833"/>
    </source>
</evidence>
<dbReference type="Gene3D" id="3.40.390.10">
    <property type="entry name" value="Collagenase (Catalytic Domain)"/>
    <property type="match status" value="1"/>
</dbReference>
<dbReference type="CDD" id="cd08662">
    <property type="entry name" value="M13"/>
    <property type="match status" value="1"/>
</dbReference>
<dbReference type="PRINTS" id="PR00786">
    <property type="entry name" value="NEPRILYSIN"/>
</dbReference>
<feature type="signal peptide" evidence="9">
    <location>
        <begin position="1"/>
        <end position="20"/>
    </location>
</feature>
<name>A0ABU9CIM0_9BURK</name>
<evidence type="ECO:0000259" key="11">
    <source>
        <dbReference type="Pfam" id="PF05649"/>
    </source>
</evidence>
<dbReference type="PROSITE" id="PS51885">
    <property type="entry name" value="NEPRILYSIN"/>
    <property type="match status" value="1"/>
</dbReference>
<evidence type="ECO:0000313" key="13">
    <source>
        <dbReference type="Proteomes" id="UP001365405"/>
    </source>
</evidence>
<dbReference type="Gene3D" id="1.10.1380.10">
    <property type="entry name" value="Neutral endopeptidase , domain2"/>
    <property type="match status" value="1"/>
</dbReference>
<reference evidence="12 13" key="1">
    <citation type="submission" date="2024-04" db="EMBL/GenBank/DDBJ databases">
        <title>Novel species of the genus Ideonella isolated from streams.</title>
        <authorList>
            <person name="Lu H."/>
        </authorList>
    </citation>
    <scope>NUCLEOTIDE SEQUENCE [LARGE SCALE GENOMIC DNA]</scope>
    <source>
        <strain evidence="12 13">DXS22W</strain>
    </source>
</reference>
<dbReference type="Proteomes" id="UP001365405">
    <property type="component" value="Unassembled WGS sequence"/>
</dbReference>
<dbReference type="Pfam" id="PF05649">
    <property type="entry name" value="Peptidase_M13_N"/>
    <property type="match status" value="1"/>
</dbReference>
<evidence type="ECO:0000256" key="2">
    <source>
        <dbReference type="ARBA" id="ARBA00007357"/>
    </source>
</evidence>
<dbReference type="InterPro" id="IPR000718">
    <property type="entry name" value="Peptidase_M13"/>
</dbReference>
<dbReference type="PANTHER" id="PTHR11733:SF167">
    <property type="entry name" value="FI17812P1-RELATED"/>
    <property type="match status" value="1"/>
</dbReference>
<evidence type="ECO:0000256" key="8">
    <source>
        <dbReference type="SAM" id="MobiDB-lite"/>
    </source>
</evidence>
<comment type="similarity">
    <text evidence="2">Belongs to the peptidase M13 family.</text>
</comment>
<gene>
    <name evidence="12" type="ORF">AACH10_12215</name>
</gene>
<feature type="domain" description="Peptidase M13 N-terminal" evidence="11">
    <location>
        <begin position="67"/>
        <end position="443"/>
    </location>
</feature>
<dbReference type="RefSeq" id="WP_341410698.1">
    <property type="nucleotide sequence ID" value="NZ_JBBUTH010000007.1"/>
</dbReference>
<dbReference type="InterPro" id="IPR024079">
    <property type="entry name" value="MetalloPept_cat_dom_sf"/>
</dbReference>
<dbReference type="GO" id="GO:0016787">
    <property type="term" value="F:hydrolase activity"/>
    <property type="evidence" value="ECO:0007669"/>
    <property type="project" value="UniProtKB-KW"/>
</dbReference>
<feature type="compositionally biased region" description="Low complexity" evidence="8">
    <location>
        <begin position="23"/>
        <end position="37"/>
    </location>
</feature>
<feature type="domain" description="Peptidase M13 C-terminal" evidence="10">
    <location>
        <begin position="499"/>
        <end position="700"/>
    </location>
</feature>